<dbReference type="PANTHER" id="PTHR35901:SF1">
    <property type="entry name" value="EXONUCLEASE VAPC9"/>
    <property type="match status" value="1"/>
</dbReference>
<keyword evidence="1 6" id="KW-1277">Toxin-antitoxin system</keyword>
<accession>A0ABU8RK55</accession>
<dbReference type="InterPro" id="IPR044153">
    <property type="entry name" value="PIN_Pae0151-like"/>
</dbReference>
<comment type="similarity">
    <text evidence="6">Belongs to the PINc/VapC protein family.</text>
</comment>
<comment type="cofactor">
    <cofactor evidence="6">
        <name>Mg(2+)</name>
        <dbReference type="ChEBI" id="CHEBI:18420"/>
    </cofactor>
</comment>
<keyword evidence="3 6" id="KW-0479">Metal-binding</keyword>
<dbReference type="Proteomes" id="UP001387100">
    <property type="component" value="Unassembled WGS sequence"/>
</dbReference>
<dbReference type="EMBL" id="JBBIAA010000007">
    <property type="protein sequence ID" value="MEJ5945333.1"/>
    <property type="molecule type" value="Genomic_DNA"/>
</dbReference>
<feature type="domain" description="PIN" evidence="7">
    <location>
        <begin position="4"/>
        <end position="118"/>
    </location>
</feature>
<evidence type="ECO:0000256" key="5">
    <source>
        <dbReference type="ARBA" id="ARBA00022842"/>
    </source>
</evidence>
<dbReference type="EC" id="3.1.-.-" evidence="6"/>
<dbReference type="Gene3D" id="3.40.50.1010">
    <property type="entry name" value="5'-nuclease"/>
    <property type="match status" value="1"/>
</dbReference>
<feature type="binding site" evidence="6">
    <location>
        <position position="6"/>
    </location>
    <ligand>
        <name>Mg(2+)</name>
        <dbReference type="ChEBI" id="CHEBI:18420"/>
    </ligand>
</feature>
<evidence type="ECO:0000313" key="9">
    <source>
        <dbReference type="Proteomes" id="UP001387100"/>
    </source>
</evidence>
<dbReference type="RefSeq" id="WP_339574718.1">
    <property type="nucleotide sequence ID" value="NZ_JBBIAA010000007.1"/>
</dbReference>
<evidence type="ECO:0000256" key="1">
    <source>
        <dbReference type="ARBA" id="ARBA00022649"/>
    </source>
</evidence>
<dbReference type="Pfam" id="PF01850">
    <property type="entry name" value="PIN"/>
    <property type="match status" value="1"/>
</dbReference>
<dbReference type="InterPro" id="IPR002716">
    <property type="entry name" value="PIN_dom"/>
</dbReference>
<reference evidence="8 9" key="1">
    <citation type="journal article" date="2017" name="Int. J. Syst. Evol. Microbiol.">
        <title>Pseudokineococcus basanitobsidens sp. nov., isolated from volcanic rock.</title>
        <authorList>
            <person name="Lee D.W."/>
            <person name="Park M.Y."/>
            <person name="Kim J.J."/>
            <person name="Kim B.S."/>
        </authorList>
    </citation>
    <scope>NUCLEOTIDE SEQUENCE [LARGE SCALE GENOMIC DNA]</scope>
    <source>
        <strain evidence="8 9">DSM 103726</strain>
    </source>
</reference>
<proteinExistence type="inferred from homology"/>
<evidence type="ECO:0000256" key="4">
    <source>
        <dbReference type="ARBA" id="ARBA00022801"/>
    </source>
</evidence>
<keyword evidence="9" id="KW-1185">Reference proteome</keyword>
<feature type="binding site" evidence="6">
    <location>
        <position position="92"/>
    </location>
    <ligand>
        <name>Mg(2+)</name>
        <dbReference type="ChEBI" id="CHEBI:18420"/>
    </ligand>
</feature>
<dbReference type="InterPro" id="IPR051619">
    <property type="entry name" value="TypeII_TA_RNase_PINc/VapC"/>
</dbReference>
<keyword evidence="4 6" id="KW-0378">Hydrolase</keyword>
<sequence length="128" mass="13455">MALVLDSSAAVNVLLNAGTARALVRDERLHAPHLADSEVASVLRRHVAAGRLSASHGHAALGTWQRLGLRRHPATPVLARIWELRGAVSAYDATYVALAEALGCALVTADGRLSRAPGLRCPVTVVPD</sequence>
<comment type="function">
    <text evidence="6">Toxic component of a toxin-antitoxin (TA) system. An RNase.</text>
</comment>
<protein>
    <recommendedName>
        <fullName evidence="6">Ribonuclease VapC</fullName>
        <shortName evidence="6">RNase VapC</shortName>
        <ecNumber evidence="6">3.1.-.-</ecNumber>
    </recommendedName>
    <alternativeName>
        <fullName evidence="6">Toxin VapC</fullName>
    </alternativeName>
</protein>
<evidence type="ECO:0000313" key="8">
    <source>
        <dbReference type="EMBL" id="MEJ5945333.1"/>
    </source>
</evidence>
<evidence type="ECO:0000256" key="6">
    <source>
        <dbReference type="HAMAP-Rule" id="MF_00265"/>
    </source>
</evidence>
<evidence type="ECO:0000256" key="3">
    <source>
        <dbReference type="ARBA" id="ARBA00022723"/>
    </source>
</evidence>
<keyword evidence="5 6" id="KW-0460">Magnesium</keyword>
<gene>
    <name evidence="6" type="primary">vapC</name>
    <name evidence="8" type="ORF">WDZ17_08505</name>
</gene>
<organism evidence="8 9">
    <name type="scientific">Pseudokineococcus basanitobsidens</name>
    <dbReference type="NCBI Taxonomy" id="1926649"/>
    <lineage>
        <taxon>Bacteria</taxon>
        <taxon>Bacillati</taxon>
        <taxon>Actinomycetota</taxon>
        <taxon>Actinomycetes</taxon>
        <taxon>Kineosporiales</taxon>
        <taxon>Kineosporiaceae</taxon>
        <taxon>Pseudokineococcus</taxon>
    </lineage>
</organism>
<dbReference type="PANTHER" id="PTHR35901">
    <property type="entry name" value="RIBONUCLEASE VAPC3"/>
    <property type="match status" value="1"/>
</dbReference>
<name>A0ABU8RK55_9ACTN</name>
<dbReference type="HAMAP" id="MF_00265">
    <property type="entry name" value="VapC_Nob1"/>
    <property type="match status" value="1"/>
</dbReference>
<keyword evidence="6" id="KW-0800">Toxin</keyword>
<evidence type="ECO:0000259" key="7">
    <source>
        <dbReference type="Pfam" id="PF01850"/>
    </source>
</evidence>
<dbReference type="SUPFAM" id="SSF88723">
    <property type="entry name" value="PIN domain-like"/>
    <property type="match status" value="1"/>
</dbReference>
<dbReference type="InterPro" id="IPR022907">
    <property type="entry name" value="VapC_family"/>
</dbReference>
<dbReference type="CDD" id="cd09873">
    <property type="entry name" value="PIN_Pae0151-like"/>
    <property type="match status" value="1"/>
</dbReference>
<keyword evidence="2 6" id="KW-0540">Nuclease</keyword>
<dbReference type="InterPro" id="IPR029060">
    <property type="entry name" value="PIN-like_dom_sf"/>
</dbReference>
<evidence type="ECO:0000256" key="2">
    <source>
        <dbReference type="ARBA" id="ARBA00022722"/>
    </source>
</evidence>
<comment type="caution">
    <text evidence="8">The sequence shown here is derived from an EMBL/GenBank/DDBJ whole genome shotgun (WGS) entry which is preliminary data.</text>
</comment>